<evidence type="ECO:0000313" key="2">
    <source>
        <dbReference type="Proteomes" id="UP001056120"/>
    </source>
</evidence>
<proteinExistence type="predicted"/>
<organism evidence="1 2">
    <name type="scientific">Smallanthus sonchifolius</name>
    <dbReference type="NCBI Taxonomy" id="185202"/>
    <lineage>
        <taxon>Eukaryota</taxon>
        <taxon>Viridiplantae</taxon>
        <taxon>Streptophyta</taxon>
        <taxon>Embryophyta</taxon>
        <taxon>Tracheophyta</taxon>
        <taxon>Spermatophyta</taxon>
        <taxon>Magnoliopsida</taxon>
        <taxon>eudicotyledons</taxon>
        <taxon>Gunneridae</taxon>
        <taxon>Pentapetalae</taxon>
        <taxon>asterids</taxon>
        <taxon>campanulids</taxon>
        <taxon>Asterales</taxon>
        <taxon>Asteraceae</taxon>
        <taxon>Asteroideae</taxon>
        <taxon>Heliantheae alliance</taxon>
        <taxon>Millerieae</taxon>
        <taxon>Smallanthus</taxon>
    </lineage>
</organism>
<reference evidence="1 2" key="2">
    <citation type="journal article" date="2022" name="Mol. Ecol. Resour.">
        <title>The genomes of chicory, endive, great burdock and yacon provide insights into Asteraceae paleo-polyploidization history and plant inulin production.</title>
        <authorList>
            <person name="Fan W."/>
            <person name="Wang S."/>
            <person name="Wang H."/>
            <person name="Wang A."/>
            <person name="Jiang F."/>
            <person name="Liu H."/>
            <person name="Zhao H."/>
            <person name="Xu D."/>
            <person name="Zhang Y."/>
        </authorList>
    </citation>
    <scope>NUCLEOTIDE SEQUENCE [LARGE SCALE GENOMIC DNA]</scope>
    <source>
        <strain evidence="2">cv. Yunnan</strain>
        <tissue evidence="1">Leaves</tissue>
    </source>
</reference>
<keyword evidence="2" id="KW-1185">Reference proteome</keyword>
<accession>A0ACB9ECH4</accession>
<dbReference type="Proteomes" id="UP001056120">
    <property type="component" value="Linkage Group LG18"/>
</dbReference>
<comment type="caution">
    <text evidence="1">The sequence shown here is derived from an EMBL/GenBank/DDBJ whole genome shotgun (WGS) entry which is preliminary data.</text>
</comment>
<gene>
    <name evidence="1" type="ORF">L1987_56550</name>
</gene>
<name>A0ACB9ECH4_9ASTR</name>
<sequence length="154" mass="16832">MDTESQMVRVGEESRGCGGGGGTVGSSGHKGRQVDVEIRGRTHIVPLVQIGATLPANNPHVFQARISDGGCNYGSLLNPLGRACYTKSMMTMTTTTRSTRHHLSNLEKLLGTEPHVIVKEPEVDRRGRSEQEPISNREKRFVGRTEFAKYLAGK</sequence>
<protein>
    <submittedName>
        <fullName evidence="1">Uncharacterized protein</fullName>
    </submittedName>
</protein>
<evidence type="ECO:0000313" key="1">
    <source>
        <dbReference type="EMBL" id="KAI3756728.1"/>
    </source>
</evidence>
<reference evidence="2" key="1">
    <citation type="journal article" date="2022" name="Mol. Ecol. Resour.">
        <title>The genomes of chicory, endive, great burdock and yacon provide insights into Asteraceae palaeo-polyploidization history and plant inulin production.</title>
        <authorList>
            <person name="Fan W."/>
            <person name="Wang S."/>
            <person name="Wang H."/>
            <person name="Wang A."/>
            <person name="Jiang F."/>
            <person name="Liu H."/>
            <person name="Zhao H."/>
            <person name="Xu D."/>
            <person name="Zhang Y."/>
        </authorList>
    </citation>
    <scope>NUCLEOTIDE SEQUENCE [LARGE SCALE GENOMIC DNA]</scope>
    <source>
        <strain evidence="2">cv. Yunnan</strain>
    </source>
</reference>
<dbReference type="EMBL" id="CM042035">
    <property type="protein sequence ID" value="KAI3756728.1"/>
    <property type="molecule type" value="Genomic_DNA"/>
</dbReference>